<sequence>MDQAKLARLQAAVKIGGKGTPRRKVIKKSASSSQADDVKLHNALKKLQVATIGPVDEVNMFQEDGKVLHFQTPQVHAALPSNTTVVYGVGKPKEITELLPNILSQLGPESLRKLADSYQQIMEQRKQMEGADAEKAEDEGVPSQVESFEVEDEANKLDELN</sequence>
<reference evidence="6" key="1">
    <citation type="submission" date="2014-08" db="EMBL/GenBank/DDBJ databases">
        <authorList>
            <person name="Sharma Rahul"/>
            <person name="Thines Marco"/>
        </authorList>
    </citation>
    <scope>NUCLEOTIDE SEQUENCE</scope>
</reference>
<proteinExistence type="inferred from homology"/>
<dbReference type="InterPro" id="IPR002715">
    <property type="entry name" value="Nas_poly-pep-assoc_cplx_dom"/>
</dbReference>
<evidence type="ECO:0000256" key="1">
    <source>
        <dbReference type="ARBA" id="ARBA00004496"/>
    </source>
</evidence>
<keyword evidence="3" id="KW-0804">Transcription</keyword>
<accession>A0A0F7SK58</accession>
<dbReference type="GO" id="GO:0005854">
    <property type="term" value="C:nascent polypeptide-associated complex"/>
    <property type="evidence" value="ECO:0007669"/>
    <property type="project" value="UniProtKB-ARBA"/>
</dbReference>
<comment type="subunit">
    <text evidence="3">Part of the nascent polypeptide-associated complex (NAC).</text>
</comment>
<protein>
    <recommendedName>
        <fullName evidence="3">Nascent polypeptide-associated complex subunit beta</fullName>
    </recommendedName>
</protein>
<evidence type="ECO:0000256" key="2">
    <source>
        <dbReference type="ARBA" id="ARBA00005296"/>
    </source>
</evidence>
<dbReference type="InterPro" id="IPR038187">
    <property type="entry name" value="NAC_A/B_dom_sf"/>
</dbReference>
<dbReference type="EMBL" id="LN483124">
    <property type="protein sequence ID" value="CED82502.1"/>
    <property type="molecule type" value="Genomic_DNA"/>
</dbReference>
<evidence type="ECO:0000259" key="5">
    <source>
        <dbReference type="PROSITE" id="PS51151"/>
    </source>
</evidence>
<dbReference type="Gene3D" id="2.20.70.30">
    <property type="entry name" value="Nascent polypeptide-associated complex domain"/>
    <property type="match status" value="1"/>
</dbReference>
<dbReference type="InterPro" id="IPR039370">
    <property type="entry name" value="BTF3"/>
</dbReference>
<keyword evidence="3" id="KW-0805">Transcription regulation</keyword>
<comment type="subcellular location">
    <subcellularLocation>
        <location evidence="1">Cytoplasm</location>
    </subcellularLocation>
</comment>
<dbReference type="AlphaFoldDB" id="A0A0F7SK58"/>
<dbReference type="SMART" id="SM01407">
    <property type="entry name" value="NAC"/>
    <property type="match status" value="1"/>
</dbReference>
<name>A0A0F7SK58_PHARH</name>
<evidence type="ECO:0000256" key="4">
    <source>
        <dbReference type="SAM" id="MobiDB-lite"/>
    </source>
</evidence>
<dbReference type="FunFam" id="2.20.70.30:FF:000001">
    <property type="entry name" value="Transcription factor BTF3 homolog"/>
    <property type="match status" value="1"/>
</dbReference>
<dbReference type="PROSITE" id="PS51151">
    <property type="entry name" value="NAC_AB"/>
    <property type="match status" value="1"/>
</dbReference>
<feature type="domain" description="NAC-A/B" evidence="5">
    <location>
        <begin position="34"/>
        <end position="99"/>
    </location>
</feature>
<dbReference type="Pfam" id="PF01849">
    <property type="entry name" value="NAC"/>
    <property type="match status" value="1"/>
</dbReference>
<evidence type="ECO:0000313" key="6">
    <source>
        <dbReference type="EMBL" id="CED82502.1"/>
    </source>
</evidence>
<dbReference type="PANTHER" id="PTHR10351">
    <property type="entry name" value="TRANSCRIPTION FACTOR BTF3 FAMILY MEMBER"/>
    <property type="match status" value="1"/>
</dbReference>
<feature type="region of interest" description="Disordered" evidence="4">
    <location>
        <begin position="123"/>
        <end position="161"/>
    </location>
</feature>
<comment type="similarity">
    <text evidence="2 3">Belongs to the NAC-beta family.</text>
</comment>
<feature type="compositionally biased region" description="Basic and acidic residues" evidence="4">
    <location>
        <begin position="123"/>
        <end position="134"/>
    </location>
</feature>
<evidence type="ECO:0000256" key="3">
    <source>
        <dbReference type="RuleBase" id="RU361272"/>
    </source>
</evidence>
<dbReference type="CDD" id="cd22055">
    <property type="entry name" value="NAC_BTF3"/>
    <property type="match status" value="1"/>
</dbReference>
<organism evidence="6">
    <name type="scientific">Phaffia rhodozyma</name>
    <name type="common">Yeast</name>
    <name type="synonym">Xanthophyllomyces dendrorhous</name>
    <dbReference type="NCBI Taxonomy" id="264483"/>
    <lineage>
        <taxon>Eukaryota</taxon>
        <taxon>Fungi</taxon>
        <taxon>Dikarya</taxon>
        <taxon>Basidiomycota</taxon>
        <taxon>Agaricomycotina</taxon>
        <taxon>Tremellomycetes</taxon>
        <taxon>Cystofilobasidiales</taxon>
        <taxon>Mrakiaceae</taxon>
        <taxon>Phaffia</taxon>
    </lineage>
</organism>